<dbReference type="AlphaFoldDB" id="A0A3N0VBF4"/>
<dbReference type="Pfam" id="PF03500">
    <property type="entry name" value="Cellsynth_D"/>
    <property type="match status" value="1"/>
</dbReference>
<organism evidence="1 2">
    <name type="scientific">Stagnimonas aquatica</name>
    <dbReference type="NCBI Taxonomy" id="2689987"/>
    <lineage>
        <taxon>Bacteria</taxon>
        <taxon>Pseudomonadati</taxon>
        <taxon>Pseudomonadota</taxon>
        <taxon>Gammaproteobacteria</taxon>
        <taxon>Nevskiales</taxon>
        <taxon>Nevskiaceae</taxon>
        <taxon>Stagnimonas</taxon>
    </lineage>
</organism>
<dbReference type="GO" id="GO:0030244">
    <property type="term" value="P:cellulose biosynthetic process"/>
    <property type="evidence" value="ECO:0007669"/>
    <property type="project" value="InterPro"/>
</dbReference>
<evidence type="ECO:0000313" key="1">
    <source>
        <dbReference type="EMBL" id="ROH89598.1"/>
    </source>
</evidence>
<dbReference type="EMBL" id="RJVO01000004">
    <property type="protein sequence ID" value="ROH89598.1"/>
    <property type="molecule type" value="Genomic_DNA"/>
</dbReference>
<evidence type="ECO:0000313" key="2">
    <source>
        <dbReference type="Proteomes" id="UP000282106"/>
    </source>
</evidence>
<sequence>MSDLEQGSLAYFLSKPVSPQWADFLRVLGEELSEQMSPEEIRAFFLLLGRRIARRNPLIAGETLQDLEQAANEQLRNMGWGWMRVRDLNTSLEFLHSCAPLRQAFGDAAMEWAPGLLEGLYSDWLKQLGAEETLVLQQLGKPEGVQDTLRFRLAHPSQFL</sequence>
<reference evidence="1 2" key="1">
    <citation type="submission" date="2018-10" db="EMBL/GenBank/DDBJ databases">
        <authorList>
            <person name="Chen W.-M."/>
        </authorList>
    </citation>
    <scope>NUCLEOTIDE SEQUENCE [LARGE SCALE GENOMIC DNA]</scope>
    <source>
        <strain evidence="1 2">THS-13</strain>
    </source>
</reference>
<keyword evidence="2" id="KW-1185">Reference proteome</keyword>
<accession>A0A3N0VBF4</accession>
<comment type="caution">
    <text evidence="1">The sequence shown here is derived from an EMBL/GenBank/DDBJ whole genome shotgun (WGS) entry which is preliminary data.</text>
</comment>
<dbReference type="RefSeq" id="WP_123211895.1">
    <property type="nucleotide sequence ID" value="NZ_RJVO01000004.1"/>
</dbReference>
<dbReference type="Proteomes" id="UP000282106">
    <property type="component" value="Unassembled WGS sequence"/>
</dbReference>
<dbReference type="Gene3D" id="3.30.70.2590">
    <property type="match status" value="1"/>
</dbReference>
<proteinExistence type="predicted"/>
<gene>
    <name evidence="1" type="ORF">ED208_10750</name>
</gene>
<protein>
    <submittedName>
        <fullName evidence="1">Cellulose synthase</fullName>
    </submittedName>
</protein>
<dbReference type="InterPro" id="IPR022798">
    <property type="entry name" value="BcsD_bac"/>
</dbReference>
<dbReference type="InParanoid" id="A0A3N0VBF4"/>
<name>A0A3N0VBF4_9GAMM</name>
<dbReference type="InterPro" id="IPR038470">
    <property type="entry name" value="Cellsynth_D_sf"/>
</dbReference>